<dbReference type="Proteomes" id="UP001500483">
    <property type="component" value="Unassembled WGS sequence"/>
</dbReference>
<keyword evidence="3" id="KW-1185">Reference proteome</keyword>
<feature type="domain" description="MOSC" evidence="1">
    <location>
        <begin position="73"/>
        <end position="239"/>
    </location>
</feature>
<dbReference type="InterPro" id="IPR005302">
    <property type="entry name" value="MoCF_Sase_C"/>
</dbReference>
<gene>
    <name evidence="2" type="ORF">GCM10020366_13220</name>
</gene>
<dbReference type="Pfam" id="PF03476">
    <property type="entry name" value="MOSC_N"/>
    <property type="match status" value="1"/>
</dbReference>
<comment type="caution">
    <text evidence="2">The sequence shown here is derived from an EMBL/GenBank/DDBJ whole genome shotgun (WGS) entry which is preliminary data.</text>
</comment>
<accession>A0ABP6RMT8</accession>
<dbReference type="Pfam" id="PF03473">
    <property type="entry name" value="MOSC"/>
    <property type="match status" value="1"/>
</dbReference>
<name>A0ABP6RMT8_9PSEU</name>
<reference evidence="3" key="1">
    <citation type="journal article" date="2019" name="Int. J. Syst. Evol. Microbiol.">
        <title>The Global Catalogue of Microorganisms (GCM) 10K type strain sequencing project: providing services to taxonomists for standard genome sequencing and annotation.</title>
        <authorList>
            <consortium name="The Broad Institute Genomics Platform"/>
            <consortium name="The Broad Institute Genome Sequencing Center for Infectious Disease"/>
            <person name="Wu L."/>
            <person name="Ma J."/>
        </authorList>
    </citation>
    <scope>NUCLEOTIDE SEQUENCE [LARGE SCALE GENOMIC DNA]</scope>
    <source>
        <strain evidence="3">JCM 9687</strain>
    </source>
</reference>
<dbReference type="InterPro" id="IPR011037">
    <property type="entry name" value="Pyrv_Knase-like_insert_dom_sf"/>
</dbReference>
<evidence type="ECO:0000313" key="2">
    <source>
        <dbReference type="EMBL" id="GAA3354980.1"/>
    </source>
</evidence>
<evidence type="ECO:0000313" key="3">
    <source>
        <dbReference type="Proteomes" id="UP001500483"/>
    </source>
</evidence>
<organism evidence="2 3">
    <name type="scientific">Saccharopolyspora gregorii</name>
    <dbReference type="NCBI Taxonomy" id="33914"/>
    <lineage>
        <taxon>Bacteria</taxon>
        <taxon>Bacillati</taxon>
        <taxon>Actinomycetota</taxon>
        <taxon>Actinomycetes</taxon>
        <taxon>Pseudonocardiales</taxon>
        <taxon>Pseudonocardiaceae</taxon>
        <taxon>Saccharopolyspora</taxon>
    </lineage>
</organism>
<dbReference type="SUPFAM" id="SSF50800">
    <property type="entry name" value="PK beta-barrel domain-like"/>
    <property type="match status" value="1"/>
</dbReference>
<evidence type="ECO:0000259" key="1">
    <source>
        <dbReference type="PROSITE" id="PS51340"/>
    </source>
</evidence>
<sequence length="243" mass="26267">MLRGTVSRLHRWPVKSLRGEAVPAARFDERGMAGDRAHVLVDQRERRAGSVLTVRQNPALLHWSSGYGAEVVDPVPAPTLHAPDGTAWDWADPRLPAALTGSLGIPLSLRSEPGNQDRGPTVLVTVQSTLDALAADLGAPVDLLRFRPNVHLELDVPPFAELDWGPGTTITSGEVDWEVVGPNSGACVRCAVPSWDAGGRTRWKELQRRLIDRWDNRFGTIVRVSRGGTVHRGAAAVVRPAGS</sequence>
<dbReference type="InterPro" id="IPR005303">
    <property type="entry name" value="MOCOS_middle"/>
</dbReference>
<proteinExistence type="predicted"/>
<dbReference type="EMBL" id="BAAAYK010000038">
    <property type="protein sequence ID" value="GAA3354980.1"/>
    <property type="molecule type" value="Genomic_DNA"/>
</dbReference>
<dbReference type="PROSITE" id="PS51340">
    <property type="entry name" value="MOSC"/>
    <property type="match status" value="1"/>
</dbReference>
<protein>
    <submittedName>
        <fullName evidence="2">MOSC domain-containing protein</fullName>
    </submittedName>
</protein>